<dbReference type="Proteomes" id="UP000244384">
    <property type="component" value="Chromosome"/>
</dbReference>
<comment type="similarity">
    <text evidence="1">Belongs to the LytR/CpsA/Psr (LCP) family.</text>
</comment>
<dbReference type="RefSeq" id="WP_108577088.1">
    <property type="nucleotide sequence ID" value="NZ_CP026952.1"/>
</dbReference>
<dbReference type="EMBL" id="CP026952">
    <property type="protein sequence ID" value="AWB91442.1"/>
    <property type="molecule type" value="Genomic_DNA"/>
</dbReference>
<dbReference type="PANTHER" id="PTHR33392:SF6">
    <property type="entry name" value="POLYISOPRENYL-TEICHOIC ACID--PEPTIDOGLYCAN TEICHOIC ACID TRANSFERASE TAGU"/>
    <property type="match status" value="1"/>
</dbReference>
<organism evidence="2 3">
    <name type="scientific">Aeromicrobium chenweiae</name>
    <dbReference type="NCBI Taxonomy" id="2079793"/>
    <lineage>
        <taxon>Bacteria</taxon>
        <taxon>Bacillati</taxon>
        <taxon>Actinomycetota</taxon>
        <taxon>Actinomycetes</taxon>
        <taxon>Propionibacteriales</taxon>
        <taxon>Nocardioidaceae</taxon>
        <taxon>Aeromicrobium</taxon>
    </lineage>
</organism>
<accession>A0A5F2EMA7</accession>
<dbReference type="InterPro" id="IPR050922">
    <property type="entry name" value="LytR/CpsA/Psr_CW_biosynth"/>
</dbReference>
<name>A0A2S0WJI2_9ACTN</name>
<protein>
    <submittedName>
        <fullName evidence="2">LytR family transcriptional regulator</fullName>
    </submittedName>
</protein>
<dbReference type="PANTHER" id="PTHR33392">
    <property type="entry name" value="POLYISOPRENYL-TEICHOIC ACID--PEPTIDOGLYCAN TEICHOIC ACID TRANSFERASE TAGU"/>
    <property type="match status" value="1"/>
</dbReference>
<sequence length="350" mass="38118">MLKPARRRRRRHRLLRRALLGLAICLLTPVLLSLVVALYLQHQLAGQIERIDGVFGGNHDRPAKTVVATRAVNILLLGTDRRSDEPTTGTAATAASWVAGAQRSDAIMVLHIDGDRRGASVISIPRDSWVTIPGHGPGKINAAFSYGGPSLAVRTIENVTGIRIDHLAVVDRNGFRELTDSLGGVTLDVPETVHDSYRDVTWTAGRHTMSGDEALDYVGQRAGLPGGDFDRIHRQQHFLRTVLDETLTQELVKEPRHAYRVLDILTKNLSVDSDWSVGQMRGLLVSLRHLRSAGIGYLTVPVAGTGMEGSQSVVHLDRAGNEELWNAVRDDTVSDWLATNPASETPAAVG</sequence>
<evidence type="ECO:0000256" key="1">
    <source>
        <dbReference type="ARBA" id="ARBA00006068"/>
    </source>
</evidence>
<evidence type="ECO:0000313" key="2">
    <source>
        <dbReference type="EMBL" id="AWB91442.1"/>
    </source>
</evidence>
<dbReference type="NCBIfam" id="TIGR00350">
    <property type="entry name" value="lytR_cpsA_psr"/>
    <property type="match status" value="1"/>
</dbReference>
<dbReference type="KEGG" id="aez:C3E78_03960"/>
<dbReference type="Pfam" id="PF03816">
    <property type="entry name" value="LytR_cpsA_psr"/>
    <property type="match status" value="1"/>
</dbReference>
<gene>
    <name evidence="2" type="ORF">C3E78_03960</name>
</gene>
<proteinExistence type="inferred from homology"/>
<keyword evidence="3" id="KW-1185">Reference proteome</keyword>
<dbReference type="AlphaFoldDB" id="A0A2S0WJI2"/>
<evidence type="ECO:0000313" key="3">
    <source>
        <dbReference type="Proteomes" id="UP000244384"/>
    </source>
</evidence>
<dbReference type="InterPro" id="IPR004474">
    <property type="entry name" value="LytR_CpsA_psr"/>
</dbReference>
<dbReference type="OrthoDB" id="9782542at2"/>
<dbReference type="Gene3D" id="3.40.630.190">
    <property type="entry name" value="LCP protein"/>
    <property type="match status" value="1"/>
</dbReference>
<accession>A0A2S0WJI2</accession>
<reference evidence="3" key="1">
    <citation type="submission" date="2018-01" db="EMBL/GenBank/DDBJ databases">
        <authorList>
            <person name="Li J."/>
        </authorList>
    </citation>
    <scope>NUCLEOTIDE SEQUENCE [LARGE SCALE GENOMIC DNA]</scope>
    <source>
        <strain evidence="3">592</strain>
    </source>
</reference>